<evidence type="ECO:0000313" key="2">
    <source>
        <dbReference type="Proteomes" id="UP000295504"/>
    </source>
</evidence>
<dbReference type="AlphaFoldDB" id="A0A4R2U490"/>
<dbReference type="GO" id="GO:0046983">
    <property type="term" value="F:protein dimerization activity"/>
    <property type="evidence" value="ECO:0007669"/>
    <property type="project" value="InterPro"/>
</dbReference>
<comment type="caution">
    <text evidence="1">The sequence shown here is derived from an EMBL/GenBank/DDBJ whole genome shotgun (WGS) entry which is preliminary data.</text>
</comment>
<dbReference type="Pfam" id="PF09388">
    <property type="entry name" value="SpoOE-like"/>
    <property type="match status" value="1"/>
</dbReference>
<name>A0A4R2U490_9FIRM</name>
<sequence>MDSKELYKLIIETQDSLYKVIDSNNNLIEPEVVKKSQELDRLLNEYKQQKDLERRAQLSGK</sequence>
<keyword evidence="2" id="KW-1185">Reference proteome</keyword>
<dbReference type="InterPro" id="IPR036638">
    <property type="entry name" value="HLH_DNA-bd_sf"/>
</dbReference>
<evidence type="ECO:0000313" key="1">
    <source>
        <dbReference type="EMBL" id="TCQ02493.1"/>
    </source>
</evidence>
<dbReference type="InterPro" id="IPR018540">
    <property type="entry name" value="Spo0E-like"/>
</dbReference>
<dbReference type="RefSeq" id="WP_132848377.1">
    <property type="nucleotide sequence ID" value="NZ_CP058648.1"/>
</dbReference>
<reference evidence="1 2" key="1">
    <citation type="submission" date="2019-03" db="EMBL/GenBank/DDBJ databases">
        <title>Genomic Encyclopedia of Type Strains, Phase IV (KMG-IV): sequencing the most valuable type-strain genomes for metagenomic binning, comparative biology and taxonomic classification.</title>
        <authorList>
            <person name="Goeker M."/>
        </authorList>
    </citation>
    <scope>NUCLEOTIDE SEQUENCE [LARGE SCALE GENOMIC DNA]</scope>
    <source>
        <strain evidence="1 2">DSM 100013</strain>
    </source>
</reference>
<protein>
    <submittedName>
        <fullName evidence="1">Spo0E like sporulation regulatory protein</fullName>
    </submittedName>
</protein>
<dbReference type="InterPro" id="IPR037208">
    <property type="entry name" value="Spo0E-like_sf"/>
</dbReference>
<dbReference type="OrthoDB" id="1937171at2"/>
<organism evidence="1 2">
    <name type="scientific">Serpentinicella alkaliphila</name>
    <dbReference type="NCBI Taxonomy" id="1734049"/>
    <lineage>
        <taxon>Bacteria</taxon>
        <taxon>Bacillati</taxon>
        <taxon>Bacillota</taxon>
        <taxon>Clostridia</taxon>
        <taxon>Peptostreptococcales</taxon>
        <taxon>Natronincolaceae</taxon>
        <taxon>Serpentinicella</taxon>
    </lineage>
</organism>
<dbReference type="SUPFAM" id="SSF140500">
    <property type="entry name" value="BAS1536-like"/>
    <property type="match status" value="1"/>
</dbReference>
<dbReference type="GO" id="GO:0043937">
    <property type="term" value="P:regulation of sporulation"/>
    <property type="evidence" value="ECO:0007669"/>
    <property type="project" value="InterPro"/>
</dbReference>
<dbReference type="Proteomes" id="UP000295504">
    <property type="component" value="Unassembled WGS sequence"/>
</dbReference>
<dbReference type="Gene3D" id="4.10.280.10">
    <property type="entry name" value="Helix-loop-helix DNA-binding domain"/>
    <property type="match status" value="1"/>
</dbReference>
<proteinExistence type="predicted"/>
<accession>A0A4R2U490</accession>
<gene>
    <name evidence="1" type="ORF">EDD79_101510</name>
</gene>
<dbReference type="EMBL" id="SLYC01000015">
    <property type="protein sequence ID" value="TCQ02493.1"/>
    <property type="molecule type" value="Genomic_DNA"/>
</dbReference>